<reference evidence="10 11" key="1">
    <citation type="submission" date="2020-03" db="EMBL/GenBank/DDBJ databases">
        <title>Bacterial isolates of synthetic phycosphere.</title>
        <authorList>
            <person name="Fu H."/>
            <person name="Moran M.A."/>
        </authorList>
    </citation>
    <scope>NUCLEOTIDE SEQUENCE [LARGE SCALE GENOMIC DNA]</scope>
    <source>
        <strain evidence="10 11">HF1</strain>
    </source>
</reference>
<protein>
    <submittedName>
        <fullName evidence="10">Flagellar motor protein MotB</fullName>
    </submittedName>
</protein>
<keyword evidence="10" id="KW-0282">Flagellum</keyword>
<dbReference type="PANTHER" id="PTHR30329">
    <property type="entry name" value="STATOR ELEMENT OF FLAGELLAR MOTOR COMPLEX"/>
    <property type="match status" value="1"/>
</dbReference>
<dbReference type="SUPFAM" id="SSF103088">
    <property type="entry name" value="OmpA-like"/>
    <property type="match status" value="1"/>
</dbReference>
<evidence type="ECO:0000256" key="7">
    <source>
        <dbReference type="PROSITE-ProRule" id="PRU00473"/>
    </source>
</evidence>
<evidence type="ECO:0000313" key="10">
    <source>
        <dbReference type="EMBL" id="NIY71379.1"/>
    </source>
</evidence>
<gene>
    <name evidence="10" type="ORF">HCZ30_02900</name>
</gene>
<evidence type="ECO:0000256" key="3">
    <source>
        <dbReference type="ARBA" id="ARBA00022475"/>
    </source>
</evidence>
<evidence type="ECO:0000259" key="9">
    <source>
        <dbReference type="PROSITE" id="PS51123"/>
    </source>
</evidence>
<evidence type="ECO:0000256" key="4">
    <source>
        <dbReference type="ARBA" id="ARBA00022692"/>
    </source>
</evidence>
<dbReference type="InterPro" id="IPR025713">
    <property type="entry name" value="MotB-like_N_dom"/>
</dbReference>
<keyword evidence="11" id="KW-1185">Reference proteome</keyword>
<dbReference type="RefSeq" id="WP_167636272.1">
    <property type="nucleotide sequence ID" value="NZ_JAATOP010000002.1"/>
</dbReference>
<sequence>MGVQNNAPIIIKRKKIIAAEGHHGGAWKVAYADFVTAMMAFFMLMWLLNATTEQQRKGIADYFSPTVPLSRVSAGGDGLFGGEDIQRIETLAQSGTGGLTLSNEAGNPLDGVAEQLVGQGGEAMLSDTALRHIVTRVTDEGLVIELFDLPDMPLFDRNTAQPRLVLEQLIEGVSRAAKIVPNGIAIEAHVATLSILPDSSPAWALSQARASRVRESMQTAGTDPARLMRVTGHADREPADPMLASVRNNRIEIVILRDQR</sequence>
<keyword evidence="4 8" id="KW-0812">Transmembrane</keyword>
<keyword evidence="5 8" id="KW-1133">Transmembrane helix</keyword>
<dbReference type="Pfam" id="PF00691">
    <property type="entry name" value="OmpA"/>
    <property type="match status" value="1"/>
</dbReference>
<dbReference type="PANTHER" id="PTHR30329:SF21">
    <property type="entry name" value="LIPOPROTEIN YIAD-RELATED"/>
    <property type="match status" value="1"/>
</dbReference>
<dbReference type="Gene3D" id="3.30.1330.60">
    <property type="entry name" value="OmpA-like domain"/>
    <property type="match status" value="1"/>
</dbReference>
<dbReference type="PROSITE" id="PS51123">
    <property type="entry name" value="OMPA_2"/>
    <property type="match status" value="1"/>
</dbReference>
<comment type="subcellular location">
    <subcellularLocation>
        <location evidence="1">Cell membrane</location>
        <topology evidence="1">Single-pass membrane protein</topology>
    </subcellularLocation>
</comment>
<evidence type="ECO:0000256" key="8">
    <source>
        <dbReference type="SAM" id="Phobius"/>
    </source>
</evidence>
<dbReference type="Proteomes" id="UP000709466">
    <property type="component" value="Unassembled WGS sequence"/>
</dbReference>
<feature type="domain" description="OmpA-like" evidence="9">
    <location>
        <begin position="140"/>
        <end position="259"/>
    </location>
</feature>
<keyword evidence="10" id="KW-0969">Cilium</keyword>
<evidence type="ECO:0000256" key="1">
    <source>
        <dbReference type="ARBA" id="ARBA00004162"/>
    </source>
</evidence>
<organism evidence="10 11">
    <name type="scientific">Marivivens donghaensis</name>
    <dbReference type="NCBI Taxonomy" id="1699413"/>
    <lineage>
        <taxon>Bacteria</taxon>
        <taxon>Pseudomonadati</taxon>
        <taxon>Pseudomonadota</taxon>
        <taxon>Alphaproteobacteria</taxon>
        <taxon>Rhodobacterales</taxon>
        <taxon>Paracoccaceae</taxon>
        <taxon>Marivivens group</taxon>
        <taxon>Marivivens</taxon>
    </lineage>
</organism>
<comment type="caution">
    <text evidence="10">The sequence shown here is derived from an EMBL/GenBank/DDBJ whole genome shotgun (WGS) entry which is preliminary data.</text>
</comment>
<keyword evidence="10" id="KW-0966">Cell projection</keyword>
<comment type="similarity">
    <text evidence="2">Belongs to the MotB family.</text>
</comment>
<proteinExistence type="inferred from homology"/>
<evidence type="ECO:0000256" key="6">
    <source>
        <dbReference type="ARBA" id="ARBA00023136"/>
    </source>
</evidence>
<name>A0ABX0VWV2_9RHOB</name>
<feature type="transmembrane region" description="Helical" evidence="8">
    <location>
        <begin position="29"/>
        <end position="48"/>
    </location>
</feature>
<keyword evidence="3" id="KW-1003">Cell membrane</keyword>
<evidence type="ECO:0000256" key="2">
    <source>
        <dbReference type="ARBA" id="ARBA00008914"/>
    </source>
</evidence>
<evidence type="ECO:0000313" key="11">
    <source>
        <dbReference type="Proteomes" id="UP000709466"/>
    </source>
</evidence>
<dbReference type="Pfam" id="PF13677">
    <property type="entry name" value="MotB_plug"/>
    <property type="match status" value="1"/>
</dbReference>
<dbReference type="InterPro" id="IPR006665">
    <property type="entry name" value="OmpA-like"/>
</dbReference>
<accession>A0ABX0VWV2</accession>
<evidence type="ECO:0000256" key="5">
    <source>
        <dbReference type="ARBA" id="ARBA00022989"/>
    </source>
</evidence>
<dbReference type="InterPro" id="IPR050330">
    <property type="entry name" value="Bact_OuterMem_StrucFunc"/>
</dbReference>
<dbReference type="EMBL" id="JAATOP010000002">
    <property type="protein sequence ID" value="NIY71379.1"/>
    <property type="molecule type" value="Genomic_DNA"/>
</dbReference>
<keyword evidence="6 7" id="KW-0472">Membrane</keyword>
<dbReference type="InterPro" id="IPR036737">
    <property type="entry name" value="OmpA-like_sf"/>
</dbReference>